<protein>
    <submittedName>
        <fullName evidence="1">Uncharacterized protein</fullName>
    </submittedName>
</protein>
<dbReference type="EMBL" id="JAACNH010000006">
    <property type="protein sequence ID" value="KAG8441300.1"/>
    <property type="molecule type" value="Genomic_DNA"/>
</dbReference>
<sequence>MPGNPWCSASDTIECTGEENVCIFKVQTTREPVEFSSSIYGCATKSMCDENYSVREIGYEADLFISCTS</sequence>
<dbReference type="Gene3D" id="2.10.60.10">
    <property type="entry name" value="CD59"/>
    <property type="match status" value="1"/>
</dbReference>
<proteinExistence type="predicted"/>
<evidence type="ECO:0000313" key="1">
    <source>
        <dbReference type="EMBL" id="KAG8441300.1"/>
    </source>
</evidence>
<evidence type="ECO:0000313" key="2">
    <source>
        <dbReference type="Proteomes" id="UP000812440"/>
    </source>
</evidence>
<dbReference type="Proteomes" id="UP000812440">
    <property type="component" value="Chromosome 3"/>
</dbReference>
<accession>A0A8T2JDC4</accession>
<gene>
    <name evidence="1" type="ORF">GDO86_006870</name>
</gene>
<comment type="caution">
    <text evidence="1">The sequence shown here is derived from an EMBL/GenBank/DDBJ whole genome shotgun (WGS) entry which is preliminary data.</text>
</comment>
<dbReference type="InterPro" id="IPR045860">
    <property type="entry name" value="Snake_toxin-like_sf"/>
</dbReference>
<organism evidence="1 2">
    <name type="scientific">Hymenochirus boettgeri</name>
    <name type="common">Congo dwarf clawed frog</name>
    <dbReference type="NCBI Taxonomy" id="247094"/>
    <lineage>
        <taxon>Eukaryota</taxon>
        <taxon>Metazoa</taxon>
        <taxon>Chordata</taxon>
        <taxon>Craniata</taxon>
        <taxon>Vertebrata</taxon>
        <taxon>Euteleostomi</taxon>
        <taxon>Amphibia</taxon>
        <taxon>Batrachia</taxon>
        <taxon>Anura</taxon>
        <taxon>Pipoidea</taxon>
        <taxon>Pipidae</taxon>
        <taxon>Pipinae</taxon>
        <taxon>Hymenochirus</taxon>
    </lineage>
</organism>
<dbReference type="SUPFAM" id="SSF57302">
    <property type="entry name" value="Snake toxin-like"/>
    <property type="match status" value="1"/>
</dbReference>
<keyword evidence="2" id="KW-1185">Reference proteome</keyword>
<name>A0A8T2JDC4_9PIPI</name>
<dbReference type="AlphaFoldDB" id="A0A8T2JDC4"/>
<reference evidence="1" key="1">
    <citation type="thesis" date="2020" institute="ProQuest LLC" country="789 East Eisenhower Parkway, Ann Arbor, MI, USA">
        <title>Comparative Genomics and Chromosome Evolution.</title>
        <authorList>
            <person name="Mudd A.B."/>
        </authorList>
    </citation>
    <scope>NUCLEOTIDE SEQUENCE</scope>
    <source>
        <strain evidence="1">Female2</strain>
        <tissue evidence="1">Blood</tissue>
    </source>
</reference>